<evidence type="ECO:0000259" key="4">
    <source>
        <dbReference type="SMART" id="SM00831"/>
    </source>
</evidence>
<dbReference type="STRING" id="1316194.A0A1Q5U5C5"/>
<evidence type="ECO:0000256" key="2">
    <source>
        <dbReference type="ARBA" id="ARBA00022475"/>
    </source>
</evidence>
<dbReference type="InterPro" id="IPR004014">
    <property type="entry name" value="ATPase_P-typ_cation-transptr_N"/>
</dbReference>
<evidence type="ECO:0000313" key="5">
    <source>
        <dbReference type="EMBL" id="OKP07670.1"/>
    </source>
</evidence>
<evidence type="ECO:0000256" key="1">
    <source>
        <dbReference type="ARBA" id="ARBA00004651"/>
    </source>
</evidence>
<dbReference type="GO" id="GO:0005886">
    <property type="term" value="C:plasma membrane"/>
    <property type="evidence" value="ECO:0007669"/>
    <property type="project" value="UniProtKB-SubCell"/>
</dbReference>
<organism evidence="5 6">
    <name type="scientific">Penicillium subrubescens</name>
    <dbReference type="NCBI Taxonomy" id="1316194"/>
    <lineage>
        <taxon>Eukaryota</taxon>
        <taxon>Fungi</taxon>
        <taxon>Dikarya</taxon>
        <taxon>Ascomycota</taxon>
        <taxon>Pezizomycotina</taxon>
        <taxon>Eurotiomycetes</taxon>
        <taxon>Eurotiomycetidae</taxon>
        <taxon>Eurotiales</taxon>
        <taxon>Aspergillaceae</taxon>
        <taxon>Penicillium</taxon>
    </lineage>
</organism>
<dbReference type="EMBL" id="MNBE01000579">
    <property type="protein sequence ID" value="OKP07670.1"/>
    <property type="molecule type" value="Genomic_DNA"/>
</dbReference>
<keyword evidence="3" id="KW-0812">Transmembrane</keyword>
<keyword evidence="2" id="KW-1003">Cell membrane</keyword>
<dbReference type="Pfam" id="PF00690">
    <property type="entry name" value="Cation_ATPase_N"/>
    <property type="match status" value="1"/>
</dbReference>
<reference evidence="5 6" key="1">
    <citation type="submission" date="2016-10" db="EMBL/GenBank/DDBJ databases">
        <title>Genome sequence of the ascomycete fungus Penicillium subrubescens.</title>
        <authorList>
            <person name="De Vries R.P."/>
            <person name="Peng M."/>
            <person name="Dilokpimol A."/>
            <person name="Hilden K."/>
            <person name="Makela M.R."/>
            <person name="Grigoriev I."/>
            <person name="Riley R."/>
            <person name="Granchi Z."/>
        </authorList>
    </citation>
    <scope>NUCLEOTIDE SEQUENCE [LARGE SCALE GENOMIC DNA]</scope>
    <source>
        <strain evidence="5 6">CBS 132785</strain>
    </source>
</reference>
<keyword evidence="6" id="KW-1185">Reference proteome</keyword>
<comment type="subcellular location">
    <subcellularLocation>
        <location evidence="1">Cell membrane</location>
        <topology evidence="1">Multi-pass membrane protein</topology>
    </subcellularLocation>
</comment>
<dbReference type="Pfam" id="PF00122">
    <property type="entry name" value="E1-E2_ATPase"/>
    <property type="match status" value="1"/>
</dbReference>
<accession>A0A1Q5U5C5</accession>
<dbReference type="InterPro" id="IPR023298">
    <property type="entry name" value="ATPase_P-typ_TM_dom_sf"/>
</dbReference>
<dbReference type="GO" id="GO:1990573">
    <property type="term" value="P:potassium ion import across plasma membrane"/>
    <property type="evidence" value="ECO:0007669"/>
    <property type="project" value="TreeGrafter"/>
</dbReference>
<evidence type="ECO:0000313" key="6">
    <source>
        <dbReference type="Proteomes" id="UP000186955"/>
    </source>
</evidence>
<dbReference type="AlphaFoldDB" id="A0A1Q5U5C5"/>
<feature type="transmembrane region" description="Helical" evidence="3">
    <location>
        <begin position="132"/>
        <end position="151"/>
    </location>
</feature>
<dbReference type="GO" id="GO:0036376">
    <property type="term" value="P:sodium ion export across plasma membrane"/>
    <property type="evidence" value="ECO:0007669"/>
    <property type="project" value="TreeGrafter"/>
</dbReference>
<dbReference type="PANTHER" id="PTHR43294:SF21">
    <property type="entry name" value="CATION TRANSPORTING ATPASE"/>
    <property type="match status" value="1"/>
</dbReference>
<feature type="transmembrane region" description="Helical" evidence="3">
    <location>
        <begin position="100"/>
        <end position="120"/>
    </location>
</feature>
<dbReference type="SMART" id="SM00831">
    <property type="entry name" value="Cation_ATPase_N"/>
    <property type="match status" value="1"/>
</dbReference>
<name>A0A1Q5U5C5_9EURO</name>
<dbReference type="Gene3D" id="1.20.1110.10">
    <property type="entry name" value="Calcium-transporting ATPase, transmembrane domain"/>
    <property type="match status" value="1"/>
</dbReference>
<dbReference type="PANTHER" id="PTHR43294">
    <property type="entry name" value="SODIUM/POTASSIUM-TRANSPORTING ATPASE SUBUNIT ALPHA"/>
    <property type="match status" value="1"/>
</dbReference>
<sequence length="230" mass="25269">MIGQTKSLAPRLTYDGIVLNLTLDAIQVNTLVIASANASVYHEWQSTDWHTLSVEEVQKQLSADVMSGLSTNRAAERLKQYGLNKISPLPNPWLWKIFGYFFKGFGSILLIGGILVFISWKPLGQPPAVANLALGIVLLAVFVIQAGFNAWQDWSSSRVMASITAMLPESCLILRDGLRSEVVSTEIVPGDTVFIKSGTKIPADVRFIEASHDLTIDRSIVTGTFYVDTR</sequence>
<dbReference type="InterPro" id="IPR050510">
    <property type="entry name" value="Cation_transp_ATPase_P-type"/>
</dbReference>
<dbReference type="GO" id="GO:0006883">
    <property type="term" value="P:intracellular sodium ion homeostasis"/>
    <property type="evidence" value="ECO:0007669"/>
    <property type="project" value="TreeGrafter"/>
</dbReference>
<comment type="caution">
    <text evidence="5">The sequence shown here is derived from an EMBL/GenBank/DDBJ whole genome shotgun (WGS) entry which is preliminary data.</text>
</comment>
<protein>
    <submittedName>
        <fullName evidence="5">Sodium/potassium-transporting ATPase subunit alpha-1</fullName>
    </submittedName>
</protein>
<dbReference type="InterPro" id="IPR008250">
    <property type="entry name" value="ATPase_P-typ_transduc_dom_A_sf"/>
</dbReference>
<dbReference type="GO" id="GO:0030007">
    <property type="term" value="P:intracellular potassium ion homeostasis"/>
    <property type="evidence" value="ECO:0007669"/>
    <property type="project" value="TreeGrafter"/>
</dbReference>
<dbReference type="GO" id="GO:0005391">
    <property type="term" value="F:P-type sodium:potassium-exchanging transporter activity"/>
    <property type="evidence" value="ECO:0007669"/>
    <property type="project" value="TreeGrafter"/>
</dbReference>
<keyword evidence="3" id="KW-1133">Transmembrane helix</keyword>
<keyword evidence="3" id="KW-0472">Membrane</keyword>
<dbReference type="Proteomes" id="UP000186955">
    <property type="component" value="Unassembled WGS sequence"/>
</dbReference>
<dbReference type="InterPro" id="IPR059000">
    <property type="entry name" value="ATPase_P-type_domA"/>
</dbReference>
<proteinExistence type="predicted"/>
<gene>
    <name evidence="5" type="ORF">PENSUB_5785</name>
</gene>
<dbReference type="SUPFAM" id="SSF81665">
    <property type="entry name" value="Calcium ATPase, transmembrane domain M"/>
    <property type="match status" value="1"/>
</dbReference>
<dbReference type="GO" id="GO:1902600">
    <property type="term" value="P:proton transmembrane transport"/>
    <property type="evidence" value="ECO:0007669"/>
    <property type="project" value="TreeGrafter"/>
</dbReference>
<evidence type="ECO:0000256" key="3">
    <source>
        <dbReference type="SAM" id="Phobius"/>
    </source>
</evidence>
<dbReference type="SUPFAM" id="SSF81653">
    <property type="entry name" value="Calcium ATPase, transduction domain A"/>
    <property type="match status" value="1"/>
</dbReference>
<dbReference type="Gene3D" id="2.70.150.10">
    <property type="entry name" value="Calcium-transporting ATPase, cytoplasmic transduction domain A"/>
    <property type="match status" value="1"/>
</dbReference>
<feature type="domain" description="Cation-transporting P-type ATPase N-terminal" evidence="4">
    <location>
        <begin position="48"/>
        <end position="121"/>
    </location>
</feature>